<evidence type="ECO:0000313" key="2">
    <source>
        <dbReference type="EMBL" id="QUP52438.1"/>
    </source>
</evidence>
<sequence length="368" mass="39245">MLRHGCRAGRTAQPTRSASAVKRLGAAIQGIAMKALTITRFRKKGIDNVQLADVPVPQPKQGQVLVRMKAAAFNPADLHIAHGAMALLSPVKPPMAMGMDGAGIVEAVGVGVREFQKGDEICFYTGLVWCASFAEYAVVDASSCAPKPAQWSFAQAASASLALLCADLALERGGVEKGQRILVHAGGGSVGAAAIFLAAQRGAVVETTGSQRDLGFVRNLGAEVMHDYRETPLSRLPRSRYDIVLEGMGDQMFLDSVPLIKKGGSIVSLKIVTGLEDLKRIGMQPPGFFKFLLPLITGKFTRTAKKAGVRVVGVATYQDGKRLASLTQFAANQGYTPRIDRTYELSQALIALKHFADGKPRGKVVVEM</sequence>
<evidence type="ECO:0000259" key="1">
    <source>
        <dbReference type="SMART" id="SM00829"/>
    </source>
</evidence>
<dbReference type="EMBL" id="CP046729">
    <property type="protein sequence ID" value="QUP52438.1"/>
    <property type="molecule type" value="Genomic_DNA"/>
</dbReference>
<proteinExistence type="predicted"/>
<dbReference type="Gene3D" id="3.90.180.10">
    <property type="entry name" value="Medium-chain alcohol dehydrogenases, catalytic domain"/>
    <property type="match status" value="1"/>
</dbReference>
<dbReference type="Pfam" id="PF13602">
    <property type="entry name" value="ADH_zinc_N_2"/>
    <property type="match status" value="1"/>
</dbReference>
<dbReference type="CDD" id="cd05289">
    <property type="entry name" value="MDR_like_2"/>
    <property type="match status" value="1"/>
</dbReference>
<dbReference type="Pfam" id="PF08240">
    <property type="entry name" value="ADH_N"/>
    <property type="match status" value="1"/>
</dbReference>
<name>A0ABX7ZAG6_9RALS</name>
<gene>
    <name evidence="2" type="ORF">GO998_00975</name>
</gene>
<dbReference type="SUPFAM" id="SSF50129">
    <property type="entry name" value="GroES-like"/>
    <property type="match status" value="1"/>
</dbReference>
<organism evidence="2 3">
    <name type="scientific">Ralstonia syzygii</name>
    <dbReference type="NCBI Taxonomy" id="28097"/>
    <lineage>
        <taxon>Bacteria</taxon>
        <taxon>Pseudomonadati</taxon>
        <taxon>Pseudomonadota</taxon>
        <taxon>Betaproteobacteria</taxon>
        <taxon>Burkholderiales</taxon>
        <taxon>Burkholderiaceae</taxon>
        <taxon>Ralstonia</taxon>
        <taxon>Ralstonia solanacearum species complex</taxon>
    </lineage>
</organism>
<keyword evidence="3" id="KW-1185">Reference proteome</keyword>
<dbReference type="PANTHER" id="PTHR44013">
    <property type="entry name" value="ZINC-TYPE ALCOHOL DEHYDROGENASE-LIKE PROTEIN C16A3.02C"/>
    <property type="match status" value="1"/>
</dbReference>
<dbReference type="InterPro" id="IPR020843">
    <property type="entry name" value="ER"/>
</dbReference>
<dbReference type="InterPro" id="IPR036291">
    <property type="entry name" value="NAD(P)-bd_dom_sf"/>
</dbReference>
<dbReference type="SMART" id="SM00829">
    <property type="entry name" value="PKS_ER"/>
    <property type="match status" value="1"/>
</dbReference>
<dbReference type="Proteomes" id="UP000677898">
    <property type="component" value="Chromosome"/>
</dbReference>
<dbReference type="Gene3D" id="3.40.50.720">
    <property type="entry name" value="NAD(P)-binding Rossmann-like Domain"/>
    <property type="match status" value="1"/>
</dbReference>
<dbReference type="InterPro" id="IPR011032">
    <property type="entry name" value="GroES-like_sf"/>
</dbReference>
<dbReference type="SUPFAM" id="SSF51735">
    <property type="entry name" value="NAD(P)-binding Rossmann-fold domains"/>
    <property type="match status" value="1"/>
</dbReference>
<evidence type="ECO:0000313" key="3">
    <source>
        <dbReference type="Proteomes" id="UP000677898"/>
    </source>
</evidence>
<accession>A0ABX7ZAG6</accession>
<dbReference type="PANTHER" id="PTHR44013:SF1">
    <property type="entry name" value="ZINC-TYPE ALCOHOL DEHYDROGENASE-LIKE PROTEIN C16A3.02C"/>
    <property type="match status" value="1"/>
</dbReference>
<dbReference type="InterPro" id="IPR052733">
    <property type="entry name" value="Chloroplast_QOR"/>
</dbReference>
<feature type="domain" description="Enoyl reductase (ER)" evidence="1">
    <location>
        <begin position="45"/>
        <end position="366"/>
    </location>
</feature>
<reference evidence="2 3" key="1">
    <citation type="journal article" date="2021" name="Phytopathology">
        <title>Complete genome sequence of Ralstonia syzygii subsp. indonesiensis strain LLRS-1, isolated from wilted tobacco in China.</title>
        <authorList>
            <person name="Lu C.H."/>
            <person name="Li J.Y."/>
            <person name="Mi M.G."/>
            <person name="Lin Z.L."/>
            <person name="Jiang N."/>
            <person name="Gai X."/>
            <person name="Ma J.H."/>
            <person name="Lei L.P."/>
            <person name="Xia Z.Y."/>
        </authorList>
    </citation>
    <scope>NUCLEOTIDE SEQUENCE [LARGE SCALE GENOMIC DNA]</scope>
    <source>
        <strain evidence="2 3">LLRS-1</strain>
    </source>
</reference>
<protein>
    <submittedName>
        <fullName evidence="2">Zinc-binding dehydrogenase</fullName>
    </submittedName>
</protein>
<dbReference type="InterPro" id="IPR013154">
    <property type="entry name" value="ADH-like_N"/>
</dbReference>